<dbReference type="InterPro" id="IPR020936">
    <property type="entry name" value="TrhO"/>
</dbReference>
<dbReference type="NCBIfam" id="NF001136">
    <property type="entry name" value="PRK00142.1-4"/>
    <property type="match status" value="1"/>
</dbReference>
<evidence type="ECO:0000256" key="1">
    <source>
        <dbReference type="HAMAP-Rule" id="MF_00469"/>
    </source>
</evidence>
<dbReference type="Pfam" id="PF00581">
    <property type="entry name" value="Rhodanese"/>
    <property type="match status" value="1"/>
</dbReference>
<dbReference type="GO" id="GO:0016740">
    <property type="term" value="F:transferase activity"/>
    <property type="evidence" value="ECO:0007669"/>
    <property type="project" value="UniProtKB-KW"/>
</dbReference>
<keyword evidence="1" id="KW-0819">tRNA processing</keyword>
<dbReference type="EMBL" id="LNZB01000051">
    <property type="protein sequence ID" value="KTD76343.1"/>
    <property type="molecule type" value="Genomic_DNA"/>
</dbReference>
<comment type="similarity">
    <text evidence="1">Belongs to the TrhO family.</text>
</comment>
<dbReference type="Pfam" id="PF17773">
    <property type="entry name" value="UPF0176_N"/>
    <property type="match status" value="1"/>
</dbReference>
<comment type="caution">
    <text evidence="3">The sequence shown here is derived from an EMBL/GenBank/DDBJ whole genome shotgun (WGS) entry which is preliminary data.</text>
</comment>
<keyword evidence="1" id="KW-0560">Oxidoreductase</keyword>
<dbReference type="GO" id="GO:0016705">
    <property type="term" value="F:oxidoreductase activity, acting on paired donors, with incorporation or reduction of molecular oxygen"/>
    <property type="evidence" value="ECO:0007669"/>
    <property type="project" value="UniProtKB-UniRule"/>
</dbReference>
<dbReference type="AlphaFoldDB" id="A0A0W1A4P9"/>
<dbReference type="PATRIC" id="fig|66969.6.peg.2250"/>
<sequence>MKDIVITSFYKFVPIDDYESKREPILAKMHEIGIKGTIILAKEGVNGGFAGNREQMEQFYSFLHSDPYFSDLHFKETYDVENPFEKAKVKLRNEIVTMGISNIDPSINEGTYLSPEEWHALIQDPEVILIDTRNDYEFDLGTFKNAINPNIENFREFPEYVEKHLSDKKDKKIAMFCTGGIRCEKTTAFMKEQGFNHVYQLHDGILKYMESIPKDQSLWEGECFVFDNRVAVNHQLERVLPQLPLDYKHDRERY</sequence>
<comment type="function">
    <text evidence="1">Catalyzes oxygen-dependent 5-hydroxyuridine (ho5U) modification at position 34 in tRNAs.</text>
</comment>
<dbReference type="EC" id="1.14.-.-" evidence="1"/>
<name>A0A0W1A4P9_9GAMM</name>
<proteinExistence type="inferred from homology"/>
<reference evidence="3 4" key="1">
    <citation type="submission" date="2015-11" db="EMBL/GenBank/DDBJ databases">
        <title>Genomic analysis of 38 Legionella species identifies large and diverse effector repertoires.</title>
        <authorList>
            <person name="Burstein D."/>
            <person name="Amaro F."/>
            <person name="Zusman T."/>
            <person name="Lifshitz Z."/>
            <person name="Cohen O."/>
            <person name="Gilbert J.A."/>
            <person name="Pupko T."/>
            <person name="Shuman H.A."/>
            <person name="Segal G."/>
        </authorList>
    </citation>
    <scope>NUCLEOTIDE SEQUENCE [LARGE SCALE GENOMIC DNA]</scope>
    <source>
        <strain evidence="3 4">ATCC 51914</strain>
    </source>
</reference>
<protein>
    <recommendedName>
        <fullName evidence="1">tRNA uridine(34) hydroxylase</fullName>
        <ecNumber evidence="1">1.14.-.-</ecNumber>
    </recommendedName>
    <alternativeName>
        <fullName evidence="1">tRNA hydroxylation protein O</fullName>
    </alternativeName>
</protein>
<dbReference type="RefSeq" id="WP_058480710.1">
    <property type="nucleotide sequence ID" value="NZ_CAAAIQ010000011.1"/>
</dbReference>
<accession>A0A0W1A4P9</accession>
<organism evidence="3 4">
    <name type="scientific">Legionella waltersii</name>
    <dbReference type="NCBI Taxonomy" id="66969"/>
    <lineage>
        <taxon>Bacteria</taxon>
        <taxon>Pseudomonadati</taxon>
        <taxon>Pseudomonadota</taxon>
        <taxon>Gammaproteobacteria</taxon>
        <taxon>Legionellales</taxon>
        <taxon>Legionellaceae</taxon>
        <taxon>Legionella</taxon>
    </lineage>
</organism>
<dbReference type="NCBIfam" id="NF001135">
    <property type="entry name" value="PRK00142.1-3"/>
    <property type="match status" value="1"/>
</dbReference>
<dbReference type="OrthoDB" id="9778326at2"/>
<dbReference type="Gene3D" id="3.40.250.10">
    <property type="entry name" value="Rhodanese-like domain"/>
    <property type="match status" value="1"/>
</dbReference>
<evidence type="ECO:0000313" key="3">
    <source>
        <dbReference type="EMBL" id="KTD76343.1"/>
    </source>
</evidence>
<dbReference type="HAMAP" id="MF_00469">
    <property type="entry name" value="TrhO"/>
    <property type="match status" value="1"/>
</dbReference>
<evidence type="ECO:0000259" key="2">
    <source>
        <dbReference type="PROSITE" id="PS50206"/>
    </source>
</evidence>
<feature type="domain" description="Rhodanese" evidence="2">
    <location>
        <begin position="123"/>
        <end position="217"/>
    </location>
</feature>
<comment type="catalytic activity">
    <reaction evidence="1">
        <text>uridine(34) in tRNA + AH2 + O2 = 5-hydroxyuridine(34) in tRNA + A + H2O</text>
        <dbReference type="Rhea" id="RHEA:64224"/>
        <dbReference type="Rhea" id="RHEA-COMP:11727"/>
        <dbReference type="Rhea" id="RHEA-COMP:13381"/>
        <dbReference type="ChEBI" id="CHEBI:13193"/>
        <dbReference type="ChEBI" id="CHEBI:15377"/>
        <dbReference type="ChEBI" id="CHEBI:15379"/>
        <dbReference type="ChEBI" id="CHEBI:17499"/>
        <dbReference type="ChEBI" id="CHEBI:65315"/>
        <dbReference type="ChEBI" id="CHEBI:136877"/>
    </reaction>
</comment>
<dbReference type="PANTHER" id="PTHR43268:SF3">
    <property type="entry name" value="RHODANESE-LIKE DOMAIN-CONTAINING PROTEIN 7-RELATED"/>
    <property type="match status" value="1"/>
</dbReference>
<dbReference type="PROSITE" id="PS50206">
    <property type="entry name" value="RHODANESE_3"/>
    <property type="match status" value="1"/>
</dbReference>
<evidence type="ECO:0000313" key="4">
    <source>
        <dbReference type="Proteomes" id="UP000054729"/>
    </source>
</evidence>
<dbReference type="InterPro" id="IPR036873">
    <property type="entry name" value="Rhodanese-like_dom_sf"/>
</dbReference>
<dbReference type="InterPro" id="IPR040503">
    <property type="entry name" value="TRHO_N"/>
</dbReference>
<dbReference type="SMART" id="SM00450">
    <property type="entry name" value="RHOD"/>
    <property type="match status" value="1"/>
</dbReference>
<dbReference type="GO" id="GO:0006400">
    <property type="term" value="P:tRNA modification"/>
    <property type="evidence" value="ECO:0007669"/>
    <property type="project" value="UniProtKB-UniRule"/>
</dbReference>
<dbReference type="InterPro" id="IPR001763">
    <property type="entry name" value="Rhodanese-like_dom"/>
</dbReference>
<gene>
    <name evidence="1" type="primary">trhO</name>
    <name evidence="3" type="ORF">Lwal_2065</name>
</gene>
<keyword evidence="4" id="KW-1185">Reference proteome</keyword>
<dbReference type="Proteomes" id="UP000054729">
    <property type="component" value="Unassembled WGS sequence"/>
</dbReference>
<dbReference type="Gene3D" id="3.30.70.100">
    <property type="match status" value="1"/>
</dbReference>
<dbReference type="STRING" id="66969.Lwal_2065"/>
<dbReference type="CDD" id="cd01518">
    <property type="entry name" value="RHOD_YceA"/>
    <property type="match status" value="1"/>
</dbReference>
<dbReference type="PANTHER" id="PTHR43268">
    <property type="entry name" value="THIOSULFATE SULFURTRANSFERASE/RHODANESE-LIKE DOMAIN-CONTAINING PROTEIN 2"/>
    <property type="match status" value="1"/>
</dbReference>
<dbReference type="SUPFAM" id="SSF52821">
    <property type="entry name" value="Rhodanese/Cell cycle control phosphatase"/>
    <property type="match status" value="1"/>
</dbReference>
<keyword evidence="3" id="KW-0808">Transferase</keyword>